<feature type="binding site" evidence="6">
    <location>
        <position position="149"/>
    </location>
    <ligand>
        <name>S-adenosyl-L-methionine</name>
        <dbReference type="ChEBI" id="CHEBI:59789"/>
    </ligand>
</feature>
<keyword evidence="3 6" id="KW-0489">Methyltransferase</keyword>
<evidence type="ECO:0000313" key="8">
    <source>
        <dbReference type="EMBL" id="ACV07649.1"/>
    </source>
</evidence>
<name>C7NH76_KYTSD</name>
<proteinExistence type="inferred from homology"/>
<evidence type="ECO:0000256" key="5">
    <source>
        <dbReference type="ARBA" id="ARBA00022691"/>
    </source>
</evidence>
<gene>
    <name evidence="6" type="primary">rsmG</name>
    <name evidence="8" type="ordered locus">Ksed_26990</name>
</gene>
<comment type="function">
    <text evidence="6">Specifically methylates the N7 position of a guanine in 16S rRNA.</text>
</comment>
<dbReference type="PIRSF" id="PIRSF003078">
    <property type="entry name" value="GidB"/>
    <property type="match status" value="1"/>
</dbReference>
<dbReference type="PANTHER" id="PTHR31760:SF0">
    <property type="entry name" value="S-ADENOSYL-L-METHIONINE-DEPENDENT METHYLTRANSFERASES SUPERFAMILY PROTEIN"/>
    <property type="match status" value="1"/>
</dbReference>
<keyword evidence="9" id="KW-1185">Reference proteome</keyword>
<protein>
    <recommendedName>
        <fullName evidence="6">Ribosomal RNA small subunit methyltransferase G</fullName>
        <ecNumber evidence="6">2.1.1.-</ecNumber>
    </recommendedName>
    <alternativeName>
        <fullName evidence="6">16S rRNA 7-methylguanosine methyltransferase</fullName>
        <shortName evidence="6">16S rRNA m7G methyltransferase</shortName>
    </alternativeName>
</protein>
<dbReference type="Gene3D" id="3.40.50.150">
    <property type="entry name" value="Vaccinia Virus protein VP39"/>
    <property type="match status" value="1"/>
</dbReference>
<evidence type="ECO:0000256" key="4">
    <source>
        <dbReference type="ARBA" id="ARBA00022679"/>
    </source>
</evidence>
<feature type="compositionally biased region" description="Low complexity" evidence="7">
    <location>
        <begin position="219"/>
        <end position="230"/>
    </location>
</feature>
<keyword evidence="5 6" id="KW-0949">S-adenosyl-L-methionine</keyword>
<dbReference type="HOGENOM" id="CLU_065341_5_0_11"/>
<dbReference type="NCBIfam" id="TIGR00138">
    <property type="entry name" value="rsmG_gidB"/>
    <property type="match status" value="1"/>
</dbReference>
<evidence type="ECO:0000256" key="7">
    <source>
        <dbReference type="SAM" id="MobiDB-lite"/>
    </source>
</evidence>
<dbReference type="HAMAP" id="MF_00074">
    <property type="entry name" value="16SrRNA_methyltr_G"/>
    <property type="match status" value="1"/>
</dbReference>
<feature type="binding site" evidence="6">
    <location>
        <begin position="134"/>
        <end position="135"/>
    </location>
    <ligand>
        <name>S-adenosyl-L-methionine</name>
        <dbReference type="ChEBI" id="CHEBI:59789"/>
    </ligand>
</feature>
<keyword evidence="2 6" id="KW-0698">rRNA processing</keyword>
<evidence type="ECO:0000256" key="3">
    <source>
        <dbReference type="ARBA" id="ARBA00022603"/>
    </source>
</evidence>
<keyword evidence="4 6" id="KW-0808">Transferase</keyword>
<evidence type="ECO:0000313" key="9">
    <source>
        <dbReference type="Proteomes" id="UP000006666"/>
    </source>
</evidence>
<comment type="similarity">
    <text evidence="6">Belongs to the methyltransferase superfamily. RNA methyltransferase RsmG family.</text>
</comment>
<sequence length="241" mass="25433">MTGVDSGVPSEEGLAPTPEAAVRVFGELLPQAERFAELLATSGAQRGLIGPREVPRLWDRHVLNCAVVADVLDGADHVLDVGSGAGLPGIALALAAPDTRVTLVEPMLRRTVWLEEVVQELDLTDRVTVIRSRAENLPSDVTAPVVTARAVARLSTLAPWCLPLVDVGGRMIALKGSSAPQEVEEAAGVLQRLGGGAVDVVDCGQELLDVPTTVVVVTKENAGRQGPSGARGRRRRNKEKR</sequence>
<evidence type="ECO:0000256" key="1">
    <source>
        <dbReference type="ARBA" id="ARBA00022490"/>
    </source>
</evidence>
<dbReference type="EC" id="2.1.1.-" evidence="6"/>
<dbReference type="GO" id="GO:0070043">
    <property type="term" value="F:rRNA (guanine-N7-)-methyltransferase activity"/>
    <property type="evidence" value="ECO:0007669"/>
    <property type="project" value="UniProtKB-UniRule"/>
</dbReference>
<dbReference type="EMBL" id="CP001686">
    <property type="protein sequence ID" value="ACV07649.1"/>
    <property type="molecule type" value="Genomic_DNA"/>
</dbReference>
<dbReference type="Proteomes" id="UP000006666">
    <property type="component" value="Chromosome"/>
</dbReference>
<dbReference type="InterPro" id="IPR003682">
    <property type="entry name" value="rRNA_ssu_MeTfrase_G"/>
</dbReference>
<dbReference type="STRING" id="478801.Ksed_26990"/>
<feature type="binding site" evidence="6">
    <location>
        <position position="82"/>
    </location>
    <ligand>
        <name>S-adenosyl-L-methionine</name>
        <dbReference type="ChEBI" id="CHEBI:59789"/>
    </ligand>
</feature>
<dbReference type="InterPro" id="IPR029063">
    <property type="entry name" value="SAM-dependent_MTases_sf"/>
</dbReference>
<comment type="subcellular location">
    <subcellularLocation>
        <location evidence="6">Cytoplasm</location>
    </subcellularLocation>
</comment>
<dbReference type="SUPFAM" id="SSF53335">
    <property type="entry name" value="S-adenosyl-L-methionine-dependent methyltransferases"/>
    <property type="match status" value="1"/>
</dbReference>
<accession>C7NH76</accession>
<dbReference type="KEGG" id="kse:Ksed_26990"/>
<feature type="binding site" evidence="6">
    <location>
        <position position="87"/>
    </location>
    <ligand>
        <name>S-adenosyl-L-methionine</name>
        <dbReference type="ChEBI" id="CHEBI:59789"/>
    </ligand>
</feature>
<organism evidence="8 9">
    <name type="scientific">Kytococcus sedentarius (strain ATCC 14392 / DSM 20547 / JCM 11482 / CCUG 33030 / NBRC 15357 / NCTC 11040 / CCM 314 / 541)</name>
    <name type="common">Micrococcus sedentarius</name>
    <dbReference type="NCBI Taxonomy" id="478801"/>
    <lineage>
        <taxon>Bacteria</taxon>
        <taxon>Bacillati</taxon>
        <taxon>Actinomycetota</taxon>
        <taxon>Actinomycetes</taxon>
        <taxon>Micrococcales</taxon>
        <taxon>Kytococcaceae</taxon>
        <taxon>Kytococcus</taxon>
    </lineage>
</organism>
<feature type="region of interest" description="Disordered" evidence="7">
    <location>
        <begin position="219"/>
        <end position="241"/>
    </location>
</feature>
<evidence type="ECO:0000256" key="2">
    <source>
        <dbReference type="ARBA" id="ARBA00022552"/>
    </source>
</evidence>
<comment type="caution">
    <text evidence="6">Lacks conserved residue(s) required for the propagation of feature annotation.</text>
</comment>
<dbReference type="Pfam" id="PF02527">
    <property type="entry name" value="GidB"/>
    <property type="match status" value="1"/>
</dbReference>
<reference evidence="8 9" key="1">
    <citation type="journal article" date="2009" name="Stand. Genomic Sci.">
        <title>Complete genome sequence of Kytococcus sedentarius type strain (541).</title>
        <authorList>
            <person name="Sims D."/>
            <person name="Brettin T."/>
            <person name="Detter J.C."/>
            <person name="Han C."/>
            <person name="Lapidus A."/>
            <person name="Copeland A."/>
            <person name="Glavina Del Rio T."/>
            <person name="Nolan M."/>
            <person name="Chen F."/>
            <person name="Lucas S."/>
            <person name="Tice H."/>
            <person name="Cheng J.F."/>
            <person name="Bruce D."/>
            <person name="Goodwin L."/>
            <person name="Pitluck S."/>
            <person name="Ovchinnikova G."/>
            <person name="Pati A."/>
            <person name="Ivanova N."/>
            <person name="Mavrommatis K."/>
            <person name="Chen A."/>
            <person name="Palaniappan K."/>
            <person name="D'haeseleer P."/>
            <person name="Chain P."/>
            <person name="Bristow J."/>
            <person name="Eisen J.A."/>
            <person name="Markowitz V."/>
            <person name="Hugenholtz P."/>
            <person name="Schneider S."/>
            <person name="Goker M."/>
            <person name="Pukall R."/>
            <person name="Kyrpides N.C."/>
            <person name="Klenk H.P."/>
        </authorList>
    </citation>
    <scope>NUCLEOTIDE SEQUENCE [LARGE SCALE GENOMIC DNA]</scope>
    <source>
        <strain evidence="9">ATCC 14392 / DSM 20547 / JCM 11482 / CCUG 33030 / NBRC 15357 / NCTC 11040 / CCM 314 / 541</strain>
    </source>
</reference>
<dbReference type="AlphaFoldDB" id="C7NH76"/>
<dbReference type="GO" id="GO:0005829">
    <property type="term" value="C:cytosol"/>
    <property type="evidence" value="ECO:0007669"/>
    <property type="project" value="TreeGrafter"/>
</dbReference>
<evidence type="ECO:0000256" key="6">
    <source>
        <dbReference type="HAMAP-Rule" id="MF_00074"/>
    </source>
</evidence>
<dbReference type="PANTHER" id="PTHR31760">
    <property type="entry name" value="S-ADENOSYL-L-METHIONINE-DEPENDENT METHYLTRANSFERASES SUPERFAMILY PROTEIN"/>
    <property type="match status" value="1"/>
</dbReference>
<dbReference type="eggNOG" id="COG0357">
    <property type="taxonomic scope" value="Bacteria"/>
</dbReference>
<feature type="compositionally biased region" description="Basic residues" evidence="7">
    <location>
        <begin position="231"/>
        <end position="241"/>
    </location>
</feature>
<keyword evidence="1 6" id="KW-0963">Cytoplasm</keyword>